<evidence type="ECO:0000259" key="1">
    <source>
        <dbReference type="PROSITE" id="PS51071"/>
    </source>
</evidence>
<dbReference type="AlphaFoldDB" id="A0A399J2Z3"/>
<protein>
    <submittedName>
        <fullName evidence="2">MurR/RpiR family transcriptional regulator</fullName>
    </submittedName>
</protein>
<evidence type="ECO:0000313" key="2">
    <source>
        <dbReference type="EMBL" id="RII38839.1"/>
    </source>
</evidence>
<dbReference type="PROSITE" id="PS51071">
    <property type="entry name" value="HTH_RPIR"/>
    <property type="match status" value="1"/>
</dbReference>
<evidence type="ECO:0000313" key="3">
    <source>
        <dbReference type="Proteomes" id="UP000265848"/>
    </source>
</evidence>
<dbReference type="EMBL" id="QWJJ01000007">
    <property type="protein sequence ID" value="RII38839.1"/>
    <property type="molecule type" value="Genomic_DNA"/>
</dbReference>
<dbReference type="SUPFAM" id="SSF46689">
    <property type="entry name" value="Homeodomain-like"/>
    <property type="match status" value="1"/>
</dbReference>
<dbReference type="InterPro" id="IPR000281">
    <property type="entry name" value="HTH_RpiR"/>
</dbReference>
<dbReference type="Pfam" id="PF01418">
    <property type="entry name" value="HTH_6"/>
    <property type="match status" value="1"/>
</dbReference>
<dbReference type="OrthoDB" id="3237351at2"/>
<dbReference type="Gene3D" id="1.10.10.10">
    <property type="entry name" value="Winged helix-like DNA-binding domain superfamily/Winged helix DNA-binding domain"/>
    <property type="match status" value="1"/>
</dbReference>
<dbReference type="PANTHER" id="PTHR30514:SF18">
    <property type="entry name" value="RPIR-FAMILY TRANSCRIPTIONAL REGULATOR"/>
    <property type="match status" value="1"/>
</dbReference>
<organism evidence="2 3">
    <name type="scientific">Pseudooceanicola sediminis</name>
    <dbReference type="NCBI Taxonomy" id="2211117"/>
    <lineage>
        <taxon>Bacteria</taxon>
        <taxon>Pseudomonadati</taxon>
        <taxon>Pseudomonadota</taxon>
        <taxon>Alphaproteobacteria</taxon>
        <taxon>Rhodobacterales</taxon>
        <taxon>Paracoccaceae</taxon>
        <taxon>Pseudooceanicola</taxon>
    </lineage>
</organism>
<proteinExistence type="predicted"/>
<name>A0A399J2Z3_9RHOB</name>
<sequence>MKPEFPTPAPLPFLSRVREALPGLHQAERRLALFMLDFSGDLASYGAQELARLSGVSKATVSRFVRRIGFETYEEARRAARSERQAATGAVSGEECNSFPRAAPFEQLAALNLREDWGHIAWTFERIDPAALDGLAAAILRARRVWLIGQQIGHGYASLLYWQLNEVAPEIRVIPQAGEPLGAHLMLMHPDDLVICLALPRRRSGIEAALEEVLMIGASCAVISDESMADDPRFAWHFRCRIDNAPLPENPAAVGAVCHQIVTRTTRLAAQNRIERTQRIDEINARIGDI</sequence>
<keyword evidence="3" id="KW-1185">Reference proteome</keyword>
<reference evidence="2 3" key="1">
    <citation type="submission" date="2018-08" db="EMBL/GenBank/DDBJ databases">
        <title>Pseudooceanicola sediminis CY03 in the family Rhodobacteracea.</title>
        <authorList>
            <person name="Zhang Y.-J."/>
        </authorList>
    </citation>
    <scope>NUCLEOTIDE SEQUENCE [LARGE SCALE GENOMIC DNA]</scope>
    <source>
        <strain evidence="2 3">CY03</strain>
    </source>
</reference>
<dbReference type="GO" id="GO:1901135">
    <property type="term" value="P:carbohydrate derivative metabolic process"/>
    <property type="evidence" value="ECO:0007669"/>
    <property type="project" value="InterPro"/>
</dbReference>
<dbReference type="InterPro" id="IPR036388">
    <property type="entry name" value="WH-like_DNA-bd_sf"/>
</dbReference>
<dbReference type="Gene3D" id="3.40.50.10490">
    <property type="entry name" value="Glucose-6-phosphate isomerase like protein, domain 1"/>
    <property type="match status" value="1"/>
</dbReference>
<gene>
    <name evidence="2" type="ORF">DL237_09075</name>
</gene>
<feature type="domain" description="HTH rpiR-type" evidence="1">
    <location>
        <begin position="11"/>
        <end position="87"/>
    </location>
</feature>
<dbReference type="GO" id="GO:0003677">
    <property type="term" value="F:DNA binding"/>
    <property type="evidence" value="ECO:0007669"/>
    <property type="project" value="InterPro"/>
</dbReference>
<dbReference type="InterPro" id="IPR047640">
    <property type="entry name" value="RpiR-like"/>
</dbReference>
<dbReference type="GO" id="GO:0003700">
    <property type="term" value="F:DNA-binding transcription factor activity"/>
    <property type="evidence" value="ECO:0007669"/>
    <property type="project" value="InterPro"/>
</dbReference>
<dbReference type="InterPro" id="IPR009057">
    <property type="entry name" value="Homeodomain-like_sf"/>
</dbReference>
<accession>A0A399J2Z3</accession>
<dbReference type="GO" id="GO:0097367">
    <property type="term" value="F:carbohydrate derivative binding"/>
    <property type="evidence" value="ECO:0007669"/>
    <property type="project" value="InterPro"/>
</dbReference>
<dbReference type="SUPFAM" id="SSF53697">
    <property type="entry name" value="SIS domain"/>
    <property type="match status" value="1"/>
</dbReference>
<dbReference type="PANTHER" id="PTHR30514">
    <property type="entry name" value="GLUCOKINASE"/>
    <property type="match status" value="1"/>
</dbReference>
<dbReference type="Proteomes" id="UP000265848">
    <property type="component" value="Unassembled WGS sequence"/>
</dbReference>
<comment type="caution">
    <text evidence="2">The sequence shown here is derived from an EMBL/GenBank/DDBJ whole genome shotgun (WGS) entry which is preliminary data.</text>
</comment>
<dbReference type="InterPro" id="IPR046348">
    <property type="entry name" value="SIS_dom_sf"/>
</dbReference>
<dbReference type="RefSeq" id="WP_119398749.1">
    <property type="nucleotide sequence ID" value="NZ_QWJJ01000007.1"/>
</dbReference>